<dbReference type="GO" id="GO:0043161">
    <property type="term" value="P:proteasome-mediated ubiquitin-dependent protein catabolic process"/>
    <property type="evidence" value="ECO:0007669"/>
    <property type="project" value="TreeGrafter"/>
</dbReference>
<dbReference type="InterPro" id="IPR041312">
    <property type="entry name" value="CHIP_TPR_N"/>
</dbReference>
<comment type="catalytic activity">
    <reaction evidence="1">
        <text>S-ubiquitinyl-[E2 ubiquitin-conjugating enzyme]-L-cysteine + [acceptor protein]-L-lysine = [E2 ubiquitin-conjugating enzyme]-L-cysteine + N(6)-ubiquitinyl-[acceptor protein]-L-lysine.</text>
        <dbReference type="EC" id="2.3.2.27"/>
    </reaction>
</comment>
<dbReference type="Pfam" id="PF18391">
    <property type="entry name" value="CHIP_TPR_N"/>
    <property type="match status" value="1"/>
</dbReference>
<dbReference type="Pfam" id="PF12895">
    <property type="entry name" value="ANAPC3"/>
    <property type="match status" value="1"/>
</dbReference>
<evidence type="ECO:0000313" key="12">
    <source>
        <dbReference type="WBParaSite" id="PSAMB.scaffold467size70330.g6236.t1"/>
    </source>
</evidence>
<dbReference type="FunFam" id="3.30.40.10:FF:000124">
    <property type="entry name" value="STIP1 homology and U box-containing protein 1"/>
    <property type="match status" value="1"/>
</dbReference>
<dbReference type="InterPro" id="IPR013083">
    <property type="entry name" value="Znf_RING/FYVE/PHD"/>
</dbReference>
<keyword evidence="3" id="KW-0808">Transferase</keyword>
<dbReference type="InterPro" id="IPR003613">
    <property type="entry name" value="Ubox_domain"/>
</dbReference>
<evidence type="ECO:0000256" key="6">
    <source>
        <dbReference type="ARBA" id="ARBA00022803"/>
    </source>
</evidence>
<dbReference type="PROSITE" id="PS50005">
    <property type="entry name" value="TPR"/>
    <property type="match status" value="2"/>
</dbReference>
<dbReference type="AlphaFoldDB" id="A0A914WLV2"/>
<dbReference type="Pfam" id="PF04564">
    <property type="entry name" value="U-box"/>
    <property type="match status" value="1"/>
</dbReference>
<dbReference type="Gene3D" id="1.25.40.10">
    <property type="entry name" value="Tetratricopeptide repeat domain"/>
    <property type="match status" value="1"/>
</dbReference>
<dbReference type="EC" id="2.3.2.27" evidence="2"/>
<evidence type="ECO:0000256" key="9">
    <source>
        <dbReference type="PROSITE-ProRule" id="PRU00339"/>
    </source>
</evidence>
<dbReference type="CDD" id="cd16654">
    <property type="entry name" value="RING-Ubox_CHIP"/>
    <property type="match status" value="1"/>
</dbReference>
<dbReference type="PANTHER" id="PTHR46803:SF2">
    <property type="entry name" value="E3 UBIQUITIN-PROTEIN LIGASE CHIP"/>
    <property type="match status" value="1"/>
</dbReference>
<keyword evidence="5" id="KW-0833">Ubl conjugation pathway</keyword>
<feature type="repeat" description="TPR" evidence="9">
    <location>
        <begin position="73"/>
        <end position="106"/>
    </location>
</feature>
<dbReference type="Proteomes" id="UP000887566">
    <property type="component" value="Unplaced"/>
</dbReference>
<evidence type="ECO:0000256" key="5">
    <source>
        <dbReference type="ARBA" id="ARBA00022786"/>
    </source>
</evidence>
<dbReference type="GO" id="GO:0030018">
    <property type="term" value="C:Z disc"/>
    <property type="evidence" value="ECO:0007669"/>
    <property type="project" value="TreeGrafter"/>
</dbReference>
<evidence type="ECO:0000256" key="8">
    <source>
        <dbReference type="ARBA" id="ARBA00044543"/>
    </source>
</evidence>
<dbReference type="InterPro" id="IPR045202">
    <property type="entry name" value="CHIP_RING-Ubox"/>
</dbReference>
<dbReference type="Gene3D" id="6.10.140.2020">
    <property type="match status" value="1"/>
</dbReference>
<keyword evidence="4" id="KW-0677">Repeat</keyword>
<dbReference type="GO" id="GO:0045862">
    <property type="term" value="P:positive regulation of proteolysis"/>
    <property type="evidence" value="ECO:0007669"/>
    <property type="project" value="TreeGrafter"/>
</dbReference>
<dbReference type="SMART" id="SM00028">
    <property type="entry name" value="TPR"/>
    <property type="match status" value="3"/>
</dbReference>
<evidence type="ECO:0000259" key="10">
    <source>
        <dbReference type="PROSITE" id="PS51698"/>
    </source>
</evidence>
<dbReference type="GO" id="GO:0061630">
    <property type="term" value="F:ubiquitin protein ligase activity"/>
    <property type="evidence" value="ECO:0007669"/>
    <property type="project" value="UniProtKB-EC"/>
</dbReference>
<dbReference type="SUPFAM" id="SSF57850">
    <property type="entry name" value="RING/U-box"/>
    <property type="match status" value="1"/>
</dbReference>
<protein>
    <recommendedName>
        <fullName evidence="7">E3 ubiquitin-protein ligase CHIP</fullName>
        <ecNumber evidence="2">2.3.2.27</ecNumber>
    </recommendedName>
    <alternativeName>
        <fullName evidence="8">RING-type E3 ubiquitin transferase CHIP</fullName>
    </alternativeName>
</protein>
<dbReference type="GO" id="GO:0006515">
    <property type="term" value="P:protein quality control for misfolded or incompletely synthesized proteins"/>
    <property type="evidence" value="ECO:0007669"/>
    <property type="project" value="TreeGrafter"/>
</dbReference>
<dbReference type="Gene3D" id="3.30.40.10">
    <property type="entry name" value="Zinc/RING finger domain, C3HC4 (zinc finger)"/>
    <property type="match status" value="1"/>
</dbReference>
<evidence type="ECO:0000256" key="4">
    <source>
        <dbReference type="ARBA" id="ARBA00022737"/>
    </source>
</evidence>
<dbReference type="InterPro" id="IPR011990">
    <property type="entry name" value="TPR-like_helical_dom_sf"/>
</dbReference>
<dbReference type="InterPro" id="IPR019734">
    <property type="entry name" value="TPR_rpt"/>
</dbReference>
<keyword evidence="11" id="KW-1185">Reference proteome</keyword>
<dbReference type="SMART" id="SM00504">
    <property type="entry name" value="Ubox"/>
    <property type="match status" value="1"/>
</dbReference>
<organism evidence="11 12">
    <name type="scientific">Plectus sambesii</name>
    <dbReference type="NCBI Taxonomy" id="2011161"/>
    <lineage>
        <taxon>Eukaryota</taxon>
        <taxon>Metazoa</taxon>
        <taxon>Ecdysozoa</taxon>
        <taxon>Nematoda</taxon>
        <taxon>Chromadorea</taxon>
        <taxon>Plectida</taxon>
        <taxon>Plectina</taxon>
        <taxon>Plectoidea</taxon>
        <taxon>Plectidae</taxon>
        <taxon>Plectus</taxon>
    </lineage>
</organism>
<dbReference type="GO" id="GO:0051087">
    <property type="term" value="F:protein-folding chaperone binding"/>
    <property type="evidence" value="ECO:0007669"/>
    <property type="project" value="TreeGrafter"/>
</dbReference>
<sequence length="278" mass="32353">MQPTAAEHKEQGNRYFQAHRFEDAIVSYGKAIVKNPQMPTFFTNRALCYLHTKQWDKASDDCRKALDLDRKSVKAHFFLGRAAIHLGQYDEAIKLLSRAHDLAQTQKLNFGDEITSQLRMAKREKFRAEETIRISQEIELQSYMERLMNEDKARRVNALKHDSDEPPTKEEIEAVEGEVETQKQLMNNIFAQVDDRRRRRDIPDYLCGKISFEILRDPVITPSGITYDRADIKEHLQRVGHFDPVTRTPLSVEQLIPNLAMKEVIDHFLTENEWAVDA</sequence>
<dbReference type="PROSITE" id="PS51698">
    <property type="entry name" value="U_BOX"/>
    <property type="match status" value="1"/>
</dbReference>
<keyword evidence="6 9" id="KW-0802">TPR repeat</keyword>
<feature type="domain" description="U-box" evidence="10">
    <location>
        <begin position="201"/>
        <end position="275"/>
    </location>
</feature>
<evidence type="ECO:0000256" key="3">
    <source>
        <dbReference type="ARBA" id="ARBA00022679"/>
    </source>
</evidence>
<accession>A0A914WLV2</accession>
<name>A0A914WLV2_9BILA</name>
<proteinExistence type="predicted"/>
<feature type="repeat" description="TPR" evidence="9">
    <location>
        <begin position="5"/>
        <end position="38"/>
    </location>
</feature>
<dbReference type="WBParaSite" id="PSAMB.scaffold467size70330.g6236.t1">
    <property type="protein sequence ID" value="PSAMB.scaffold467size70330.g6236.t1"/>
    <property type="gene ID" value="PSAMB.scaffold467size70330.g6236"/>
</dbReference>
<evidence type="ECO:0000256" key="2">
    <source>
        <dbReference type="ARBA" id="ARBA00012483"/>
    </source>
</evidence>
<evidence type="ECO:0000256" key="7">
    <source>
        <dbReference type="ARBA" id="ARBA00044534"/>
    </source>
</evidence>
<dbReference type="GO" id="GO:0000209">
    <property type="term" value="P:protein polyubiquitination"/>
    <property type="evidence" value="ECO:0007669"/>
    <property type="project" value="TreeGrafter"/>
</dbReference>
<reference evidence="12" key="1">
    <citation type="submission" date="2022-11" db="UniProtKB">
        <authorList>
            <consortium name="WormBaseParasite"/>
        </authorList>
    </citation>
    <scope>IDENTIFICATION</scope>
</reference>
<dbReference type="PANTHER" id="PTHR46803">
    <property type="entry name" value="E3 UBIQUITIN-PROTEIN LIGASE CHIP"/>
    <property type="match status" value="1"/>
</dbReference>
<dbReference type="GO" id="GO:0071218">
    <property type="term" value="P:cellular response to misfolded protein"/>
    <property type="evidence" value="ECO:0007669"/>
    <property type="project" value="TreeGrafter"/>
</dbReference>
<evidence type="ECO:0000256" key="1">
    <source>
        <dbReference type="ARBA" id="ARBA00000900"/>
    </source>
</evidence>
<evidence type="ECO:0000313" key="11">
    <source>
        <dbReference type="Proteomes" id="UP000887566"/>
    </source>
</evidence>
<dbReference type="SUPFAM" id="SSF48452">
    <property type="entry name" value="TPR-like"/>
    <property type="match status" value="1"/>
</dbReference>